<evidence type="ECO:0000256" key="2">
    <source>
        <dbReference type="ARBA" id="ARBA00022692"/>
    </source>
</evidence>
<accession>A0A7K0CL82</accession>
<keyword evidence="3 6" id="KW-1133">Transmembrane helix</keyword>
<dbReference type="Pfam" id="PF04893">
    <property type="entry name" value="Yip1"/>
    <property type="match status" value="1"/>
</dbReference>
<feature type="domain" description="Yip1" evidence="7">
    <location>
        <begin position="126"/>
        <end position="289"/>
    </location>
</feature>
<dbReference type="EMBL" id="WEGJ01000019">
    <property type="protein sequence ID" value="MQY14248.1"/>
    <property type="molecule type" value="Genomic_DNA"/>
</dbReference>
<organism evidence="8 9">
    <name type="scientific">Streptomyces smaragdinus</name>
    <dbReference type="NCBI Taxonomy" id="2585196"/>
    <lineage>
        <taxon>Bacteria</taxon>
        <taxon>Bacillati</taxon>
        <taxon>Actinomycetota</taxon>
        <taxon>Actinomycetes</taxon>
        <taxon>Kitasatosporales</taxon>
        <taxon>Streptomycetaceae</taxon>
        <taxon>Streptomyces</taxon>
    </lineage>
</organism>
<protein>
    <recommendedName>
        <fullName evidence="7">Yip1 domain-containing protein</fullName>
    </recommendedName>
</protein>
<keyword evidence="2 6" id="KW-0812">Transmembrane</keyword>
<keyword evidence="9" id="KW-1185">Reference proteome</keyword>
<dbReference type="Proteomes" id="UP000466345">
    <property type="component" value="Unassembled WGS sequence"/>
</dbReference>
<evidence type="ECO:0000256" key="6">
    <source>
        <dbReference type="SAM" id="Phobius"/>
    </source>
</evidence>
<feature type="transmembrane region" description="Helical" evidence="6">
    <location>
        <begin position="143"/>
        <end position="162"/>
    </location>
</feature>
<evidence type="ECO:0000313" key="9">
    <source>
        <dbReference type="Proteomes" id="UP000466345"/>
    </source>
</evidence>
<evidence type="ECO:0000256" key="1">
    <source>
        <dbReference type="ARBA" id="ARBA00004141"/>
    </source>
</evidence>
<evidence type="ECO:0000313" key="8">
    <source>
        <dbReference type="EMBL" id="MQY14248.1"/>
    </source>
</evidence>
<evidence type="ECO:0000256" key="3">
    <source>
        <dbReference type="ARBA" id="ARBA00022989"/>
    </source>
</evidence>
<gene>
    <name evidence="8" type="ORF">SRB5_44110</name>
</gene>
<reference evidence="8 9" key="1">
    <citation type="submission" date="2019-10" db="EMBL/GenBank/DDBJ databases">
        <title>Streptomyces smaragdinus sp. nov. and Streptomyces fabii sp. nov., isolated from the gut of fungus growing-termite Macrotermes natalensis.</title>
        <authorList>
            <person name="Schwitalla J."/>
            <person name="Benndorf R."/>
            <person name="Martin K."/>
            <person name="De Beer W."/>
            <person name="Kaster A.-K."/>
            <person name="Vollmers J."/>
            <person name="Poulsen M."/>
            <person name="Beemelmanns C."/>
        </authorList>
    </citation>
    <scope>NUCLEOTIDE SEQUENCE [LARGE SCALE GENOMIC DNA]</scope>
    <source>
        <strain evidence="8 9">RB5</strain>
    </source>
</reference>
<dbReference type="GO" id="GO:0016020">
    <property type="term" value="C:membrane"/>
    <property type="evidence" value="ECO:0007669"/>
    <property type="project" value="UniProtKB-SubCell"/>
</dbReference>
<feature type="transmembrane region" description="Helical" evidence="6">
    <location>
        <begin position="274"/>
        <end position="293"/>
    </location>
</feature>
<sequence length="294" mass="31145">MSLTGCTGPVTNPGSPSGPPSASGTFDYVAGFRDRRGQQPHGSRQQGQGPYDPRYGPPAGPPPAGQWRGPEPQGGPEYYDGGRPRPYYPDNPGHTHPYGVGESPDAYAPPPVPVGPRLPWREVLTGIVFHPNRTFWAMRDHSMWATALIVTVIYGVLAIFGFEEARDDVLDSTLSTSIPYALATGIFVTLGFLLLGVVTHTLARQLGGNGNLAPTVGLSMLIVTITDTPRLVAAMIKGGENTVVQGLGWLTLAAAGVLLTSMVSKSHEIPWPKALGASGIQLLALLFLIKLGTF</sequence>
<dbReference type="AlphaFoldDB" id="A0A7K0CL82"/>
<evidence type="ECO:0000256" key="4">
    <source>
        <dbReference type="ARBA" id="ARBA00023136"/>
    </source>
</evidence>
<proteinExistence type="predicted"/>
<name>A0A7K0CL82_9ACTN</name>
<evidence type="ECO:0000259" key="7">
    <source>
        <dbReference type="Pfam" id="PF04893"/>
    </source>
</evidence>
<feature type="transmembrane region" description="Helical" evidence="6">
    <location>
        <begin position="242"/>
        <end position="262"/>
    </location>
</feature>
<feature type="compositionally biased region" description="Low complexity" evidence="5">
    <location>
        <begin position="65"/>
        <end position="90"/>
    </location>
</feature>
<dbReference type="OrthoDB" id="3870840at2"/>
<comment type="subcellular location">
    <subcellularLocation>
        <location evidence="1">Membrane</location>
        <topology evidence="1">Multi-pass membrane protein</topology>
    </subcellularLocation>
</comment>
<comment type="caution">
    <text evidence="8">The sequence shown here is derived from an EMBL/GenBank/DDBJ whole genome shotgun (WGS) entry which is preliminary data.</text>
</comment>
<feature type="compositionally biased region" description="Pro residues" evidence="5">
    <location>
        <begin position="55"/>
        <end position="64"/>
    </location>
</feature>
<feature type="compositionally biased region" description="Low complexity" evidence="5">
    <location>
        <begin position="7"/>
        <end position="25"/>
    </location>
</feature>
<dbReference type="InterPro" id="IPR006977">
    <property type="entry name" value="Yip1_dom"/>
</dbReference>
<evidence type="ECO:0000256" key="5">
    <source>
        <dbReference type="SAM" id="MobiDB-lite"/>
    </source>
</evidence>
<feature type="transmembrane region" description="Helical" evidence="6">
    <location>
        <begin position="182"/>
        <end position="203"/>
    </location>
</feature>
<feature type="region of interest" description="Disordered" evidence="5">
    <location>
        <begin position="1"/>
        <end position="105"/>
    </location>
</feature>
<keyword evidence="4 6" id="KW-0472">Membrane</keyword>